<evidence type="ECO:0000313" key="8">
    <source>
        <dbReference type="EMBL" id="VGO11704.1"/>
    </source>
</evidence>
<protein>
    <submittedName>
        <fullName evidence="8">Arylsulfatase</fullName>
    </submittedName>
</protein>
<dbReference type="PANTHER" id="PTHR42693:SF42">
    <property type="entry name" value="ARYLSULFATASE G"/>
    <property type="match status" value="1"/>
</dbReference>
<dbReference type="GO" id="GO:0046872">
    <property type="term" value="F:metal ion binding"/>
    <property type="evidence" value="ECO:0007669"/>
    <property type="project" value="UniProtKB-KW"/>
</dbReference>
<dbReference type="PANTHER" id="PTHR42693">
    <property type="entry name" value="ARYLSULFATASE FAMILY MEMBER"/>
    <property type="match status" value="1"/>
</dbReference>
<dbReference type="SUPFAM" id="SSF53649">
    <property type="entry name" value="Alkaline phosphatase-like"/>
    <property type="match status" value="1"/>
</dbReference>
<evidence type="ECO:0000256" key="2">
    <source>
        <dbReference type="ARBA" id="ARBA00008779"/>
    </source>
</evidence>
<evidence type="ECO:0000313" key="9">
    <source>
        <dbReference type="Proteomes" id="UP000366872"/>
    </source>
</evidence>
<dbReference type="InterPro" id="IPR050738">
    <property type="entry name" value="Sulfatase"/>
</dbReference>
<organism evidence="8 9">
    <name type="scientific">Pontiella desulfatans</name>
    <dbReference type="NCBI Taxonomy" id="2750659"/>
    <lineage>
        <taxon>Bacteria</taxon>
        <taxon>Pseudomonadati</taxon>
        <taxon>Kiritimatiellota</taxon>
        <taxon>Kiritimatiellia</taxon>
        <taxon>Kiritimatiellales</taxon>
        <taxon>Pontiellaceae</taxon>
        <taxon>Pontiella</taxon>
    </lineage>
</organism>
<keyword evidence="5" id="KW-0378">Hydrolase</keyword>
<dbReference type="PROSITE" id="PS00149">
    <property type="entry name" value="SULFATASE_2"/>
    <property type="match status" value="1"/>
</dbReference>
<keyword evidence="9" id="KW-1185">Reference proteome</keyword>
<evidence type="ECO:0000259" key="7">
    <source>
        <dbReference type="Pfam" id="PF00884"/>
    </source>
</evidence>
<comment type="similarity">
    <text evidence="2">Belongs to the sulfatase family.</text>
</comment>
<keyword evidence="6" id="KW-0106">Calcium</keyword>
<dbReference type="Pfam" id="PF00884">
    <property type="entry name" value="Sulfatase"/>
    <property type="match status" value="1"/>
</dbReference>
<evidence type="ECO:0000256" key="4">
    <source>
        <dbReference type="ARBA" id="ARBA00022729"/>
    </source>
</evidence>
<evidence type="ECO:0000256" key="6">
    <source>
        <dbReference type="ARBA" id="ARBA00022837"/>
    </source>
</evidence>
<keyword evidence="3" id="KW-0479">Metal-binding</keyword>
<evidence type="ECO:0000256" key="3">
    <source>
        <dbReference type="ARBA" id="ARBA00022723"/>
    </source>
</evidence>
<dbReference type="InterPro" id="IPR000917">
    <property type="entry name" value="Sulfatase_N"/>
</dbReference>
<dbReference type="AlphaFoldDB" id="A0A6C2TW27"/>
<dbReference type="Gene3D" id="3.40.720.10">
    <property type="entry name" value="Alkaline Phosphatase, subunit A"/>
    <property type="match status" value="1"/>
</dbReference>
<proteinExistence type="inferred from homology"/>
<dbReference type="EMBL" id="CAAHFG010000001">
    <property type="protein sequence ID" value="VGO11704.1"/>
    <property type="molecule type" value="Genomic_DNA"/>
</dbReference>
<dbReference type="Proteomes" id="UP000366872">
    <property type="component" value="Unassembled WGS sequence"/>
</dbReference>
<keyword evidence="4" id="KW-0732">Signal</keyword>
<dbReference type="Gene3D" id="3.30.1120.10">
    <property type="match status" value="1"/>
</dbReference>
<feature type="domain" description="Sulfatase N-terminal" evidence="7">
    <location>
        <begin position="20"/>
        <end position="341"/>
    </location>
</feature>
<comment type="cofactor">
    <cofactor evidence="1">
        <name>Ca(2+)</name>
        <dbReference type="ChEBI" id="CHEBI:29108"/>
    </cofactor>
</comment>
<accession>A0A6C2TW27</accession>
<dbReference type="CDD" id="cd16144">
    <property type="entry name" value="ARS_like"/>
    <property type="match status" value="1"/>
</dbReference>
<evidence type="ECO:0000256" key="1">
    <source>
        <dbReference type="ARBA" id="ARBA00001913"/>
    </source>
</evidence>
<dbReference type="RefSeq" id="WP_136077443.1">
    <property type="nucleotide sequence ID" value="NZ_CAAHFG010000001.1"/>
</dbReference>
<sequence length="462" mass="51670">MYKQLLFSLLVGVSVQAGRPNVLFILVDDLGYSDVACYGNTLHETPNVDRLAREGMRFTAAYTACAVCSPTRASIQTGQYPIRFGITDWIAGARKPNTPLKEQWTKRMLPLEAVTVAEAFKGQGYKTAFVGKWHLNDHDHTTGFPEDQGYDVNIGGHHKGSPPGGYFAPFKNPKMDDRPDDLYLTDRLGDEAIGLIESHAGGSDPFFLMLAFYTVHTPIQPKPELQRHYEKKLAKQPAGHWNNPKYAAMVHSMDENVGRVLDALDRQGMANDTIVVFFSDNGGLSRQTSCWPLSRGKGFYHEGGIRVPLIVRMPGTVKPGSETDEPVISNDLFPTLLDLAGLPLRPDAHKDGLSLKPLLETQRFKSHDLLCWHYPHYHGAGETPASAIRMGDFKFIRHYEDATRELYNLKEDIGEADNLVDKMPEMADKYEAALDRWLSQREAYIPKADPGFDPSKPVGKKR</sequence>
<gene>
    <name evidence="8" type="primary">atsA_9</name>
    <name evidence="8" type="ORF">PDESU_00250</name>
</gene>
<evidence type="ECO:0000256" key="5">
    <source>
        <dbReference type="ARBA" id="ARBA00022801"/>
    </source>
</evidence>
<dbReference type="GO" id="GO:0004065">
    <property type="term" value="F:arylsulfatase activity"/>
    <property type="evidence" value="ECO:0007669"/>
    <property type="project" value="TreeGrafter"/>
</dbReference>
<dbReference type="InterPro" id="IPR024607">
    <property type="entry name" value="Sulfatase_CS"/>
</dbReference>
<name>A0A6C2TW27_PONDE</name>
<reference evidence="8 9" key="1">
    <citation type="submission" date="2019-04" db="EMBL/GenBank/DDBJ databases">
        <authorList>
            <person name="Van Vliet M D."/>
        </authorList>
    </citation>
    <scope>NUCLEOTIDE SEQUENCE [LARGE SCALE GENOMIC DNA]</scope>
    <source>
        <strain evidence="8 9">F1</strain>
    </source>
</reference>
<dbReference type="InterPro" id="IPR017850">
    <property type="entry name" value="Alkaline_phosphatase_core_sf"/>
</dbReference>